<dbReference type="PANTHER" id="PTHR10378">
    <property type="entry name" value="LIM DOMAIN-BINDING PROTEIN"/>
    <property type="match status" value="1"/>
</dbReference>
<organism evidence="3 4">
    <name type="scientific">Musa acuminata subsp. malaccensis</name>
    <name type="common">Wild banana</name>
    <name type="synonym">Musa malaccensis</name>
    <dbReference type="NCBI Taxonomy" id="214687"/>
    <lineage>
        <taxon>Eukaryota</taxon>
        <taxon>Viridiplantae</taxon>
        <taxon>Streptophyta</taxon>
        <taxon>Embryophyta</taxon>
        <taxon>Tracheophyta</taxon>
        <taxon>Spermatophyta</taxon>
        <taxon>Magnoliopsida</taxon>
        <taxon>Liliopsida</taxon>
        <taxon>Zingiberales</taxon>
        <taxon>Musaceae</taxon>
        <taxon>Musa</taxon>
    </lineage>
</organism>
<sequence>MTGNGRSGLGPVSGDMNPGVLNSTGNSSGPSVGASSLITDANSALSGPQLRRSTSINNESYMHLPASPMSFSSNNISGSSMMDGSVMQQSLHQEQACNKQGASSATSEAMVQEPLNSTNTSKKARLDLKKDGIMQQQVIQQLLLRPDPVLQGHQNPQLQAILQQQRLAQLHQQHLMQSLPQMQQSPITVQQQQQQRHHMRQHAVEAVAPVERYVDSVIGSRRLMQYLFHQRHRPAANSILYWRKFVTEYFAPLAKKRWCLSLYENIGNHALGVFPQSAKDAWQCELCGLKSGKGFEATFEVLPRLFQIKFDRGLIDDNLFLGIPRECHLPSGIIVLEYEKVVHESVYEHLRVAREGKLRVTFTPELKILCWDFCARRHEEFLPRRVLATQVNQLLQVAQKYQTTVNENGSAGVSHQDLQASCNMFIAAGCQLAKSMEPQSLNELGFSKRYVRYLQISEVVNSMKDLIDFSQEHRIGPIDSLKNYTSQATAKLQRQTLQDSGQLMAGAHSLPSDQSMLNKVMGIQSGLNNHMNNNLVARRVLNSNQPSVLALNNYHNLLRSSPNSNQSMLPQEQLGLIGGPKQVQPMQFQGSASSIQTNASVNISAQQQTPLDRRLPLQNNLHPSQVNQHLQQHVIQQMLQQVINNNRGGLQQSVGAPNANGLVAPEVPGGGITGVPVRMNPGSVGKGTEFLNMHGDMPNNSMGMVPSRSNSFKSVSSHPSISGNNLNSRADSTHNMDVPELGHIAKDFENGMFSGDPSDMGYGWKV</sequence>
<dbReference type="EMBL" id="HG996466">
    <property type="protein sequence ID" value="CAG1859039.1"/>
    <property type="molecule type" value="Genomic_DNA"/>
</dbReference>
<feature type="region of interest" description="Disordered" evidence="1">
    <location>
        <begin position="72"/>
        <end position="122"/>
    </location>
</feature>
<feature type="compositionally biased region" description="Polar residues" evidence="1">
    <location>
        <begin position="86"/>
        <end position="121"/>
    </location>
</feature>
<dbReference type="InParanoid" id="A0A804HS56"/>
<evidence type="ECO:0000313" key="3">
    <source>
        <dbReference type="EnsemblPlants" id="Ma01_p09540.2"/>
    </source>
</evidence>
<dbReference type="EnsemblPlants" id="Ma01_t09540.2">
    <property type="protein sequence ID" value="Ma01_p09540.2"/>
    <property type="gene ID" value="Ma01_g09540"/>
</dbReference>
<feature type="compositionally biased region" description="Polar residues" evidence="1">
    <location>
        <begin position="20"/>
        <end position="35"/>
    </location>
</feature>
<evidence type="ECO:0000313" key="4">
    <source>
        <dbReference type="Proteomes" id="UP000012960"/>
    </source>
</evidence>
<evidence type="ECO:0000256" key="1">
    <source>
        <dbReference type="SAM" id="MobiDB-lite"/>
    </source>
</evidence>
<dbReference type="OrthoDB" id="774557at2759"/>
<name>A0A804HS56_MUSAM</name>
<dbReference type="Proteomes" id="UP000012960">
    <property type="component" value="Unplaced"/>
</dbReference>
<dbReference type="GO" id="GO:0005667">
    <property type="term" value="C:transcription regulator complex"/>
    <property type="evidence" value="ECO:0000318"/>
    <property type="project" value="GO_Central"/>
</dbReference>
<feature type="region of interest" description="Disordered" evidence="1">
    <location>
        <begin position="707"/>
        <end position="730"/>
    </location>
</feature>
<accession>A0A804HS56</accession>
<proteinExistence type="predicted"/>
<feature type="region of interest" description="Disordered" evidence="1">
    <location>
        <begin position="1"/>
        <end position="35"/>
    </location>
</feature>
<dbReference type="GO" id="GO:0000122">
    <property type="term" value="P:negative regulation of transcription by RNA polymerase II"/>
    <property type="evidence" value="ECO:0000318"/>
    <property type="project" value="GO_Central"/>
</dbReference>
<protein>
    <submittedName>
        <fullName evidence="2">(wild Malaysian banana) hypothetical protein</fullName>
    </submittedName>
</protein>
<dbReference type="GO" id="GO:0005634">
    <property type="term" value="C:nucleus"/>
    <property type="evidence" value="ECO:0000318"/>
    <property type="project" value="GO_Central"/>
</dbReference>
<dbReference type="InterPro" id="IPR029005">
    <property type="entry name" value="LIM-bd/SEUSS"/>
</dbReference>
<dbReference type="OMA" id="CQNTISE"/>
<dbReference type="GO" id="GO:0045944">
    <property type="term" value="P:positive regulation of transcription by RNA polymerase II"/>
    <property type="evidence" value="ECO:0000318"/>
    <property type="project" value="GO_Central"/>
</dbReference>
<dbReference type="Pfam" id="PF01803">
    <property type="entry name" value="LIM_bind"/>
    <property type="match status" value="1"/>
</dbReference>
<feature type="compositionally biased region" description="Low complexity" evidence="1">
    <location>
        <begin position="72"/>
        <end position="85"/>
    </location>
</feature>
<dbReference type="AlphaFoldDB" id="A0A804HS56"/>
<dbReference type="Gramene" id="Ma01_t09540.2">
    <property type="protein sequence ID" value="Ma01_p09540.2"/>
    <property type="gene ID" value="Ma01_g09540"/>
</dbReference>
<dbReference type="GO" id="GO:0003712">
    <property type="term" value="F:transcription coregulator activity"/>
    <property type="evidence" value="ECO:0000318"/>
    <property type="project" value="GO_Central"/>
</dbReference>
<keyword evidence="4" id="KW-1185">Reference proteome</keyword>
<dbReference type="FunCoup" id="A0A804HS56">
    <property type="interactions" value="3572"/>
</dbReference>
<reference evidence="3" key="2">
    <citation type="submission" date="2021-05" db="UniProtKB">
        <authorList>
            <consortium name="EnsemblPlants"/>
        </authorList>
    </citation>
    <scope>IDENTIFICATION</scope>
    <source>
        <strain evidence="3">subsp. malaccensis</strain>
    </source>
</reference>
<gene>
    <name evidence="2" type="ORF">GSMUA_293340.1</name>
</gene>
<evidence type="ECO:0000313" key="2">
    <source>
        <dbReference type="EMBL" id="CAG1859039.1"/>
    </source>
</evidence>
<reference evidence="2" key="1">
    <citation type="submission" date="2021-03" db="EMBL/GenBank/DDBJ databases">
        <authorList>
            <consortium name="Genoscope - CEA"/>
            <person name="William W."/>
        </authorList>
    </citation>
    <scope>NUCLEOTIDE SEQUENCE</scope>
    <source>
        <strain evidence="2">Doubled-haploid Pahang</strain>
    </source>
</reference>